<keyword evidence="3" id="KW-1185">Reference proteome</keyword>
<evidence type="ECO:0000313" key="3">
    <source>
        <dbReference type="Proteomes" id="UP001589709"/>
    </source>
</evidence>
<protein>
    <recommendedName>
        <fullName evidence="4">Proteinase inhibitor I42 chagasin domain-containing protein</fullName>
    </recommendedName>
</protein>
<dbReference type="Proteomes" id="UP001589709">
    <property type="component" value="Unassembled WGS sequence"/>
</dbReference>
<evidence type="ECO:0000256" key="1">
    <source>
        <dbReference type="SAM" id="MobiDB-lite"/>
    </source>
</evidence>
<gene>
    <name evidence="2" type="ORF">ACFF45_25900</name>
</gene>
<comment type="caution">
    <text evidence="2">The sequence shown here is derived from an EMBL/GenBank/DDBJ whole genome shotgun (WGS) entry which is preliminary data.</text>
</comment>
<dbReference type="RefSeq" id="WP_381348865.1">
    <property type="nucleotide sequence ID" value="NZ_JBHMCY010000059.1"/>
</dbReference>
<accession>A0ABV5N6Y6</accession>
<name>A0ABV5N6Y6_9ACTN</name>
<sequence length="79" mass="8160">MDPEPDAAVVRATGRRSAAGDQVMPGGGTDLTFTFEATGAGRTEIVLMHCTYAGTCDTGDGTPAPAPTGERVTYRVTVR</sequence>
<feature type="region of interest" description="Disordered" evidence="1">
    <location>
        <begin position="58"/>
        <end position="79"/>
    </location>
</feature>
<dbReference type="EMBL" id="JBHMCY010000059">
    <property type="protein sequence ID" value="MFB9466049.1"/>
    <property type="molecule type" value="Genomic_DNA"/>
</dbReference>
<reference evidence="2 3" key="1">
    <citation type="submission" date="2024-09" db="EMBL/GenBank/DDBJ databases">
        <authorList>
            <person name="Sun Q."/>
            <person name="Mori K."/>
        </authorList>
    </citation>
    <scope>NUCLEOTIDE SEQUENCE [LARGE SCALE GENOMIC DNA]</scope>
    <source>
        <strain evidence="2 3">JCM 6917</strain>
    </source>
</reference>
<evidence type="ECO:0008006" key="4">
    <source>
        <dbReference type="Google" id="ProtNLM"/>
    </source>
</evidence>
<evidence type="ECO:0000313" key="2">
    <source>
        <dbReference type="EMBL" id="MFB9466049.1"/>
    </source>
</evidence>
<organism evidence="2 3">
    <name type="scientific">Streptomyces cinereospinus</name>
    <dbReference type="NCBI Taxonomy" id="285561"/>
    <lineage>
        <taxon>Bacteria</taxon>
        <taxon>Bacillati</taxon>
        <taxon>Actinomycetota</taxon>
        <taxon>Actinomycetes</taxon>
        <taxon>Kitasatosporales</taxon>
        <taxon>Streptomycetaceae</taxon>
        <taxon>Streptomyces</taxon>
    </lineage>
</organism>
<proteinExistence type="predicted"/>
<feature type="region of interest" description="Disordered" evidence="1">
    <location>
        <begin position="1"/>
        <end position="25"/>
    </location>
</feature>